<evidence type="ECO:0000313" key="2">
    <source>
        <dbReference type="Proteomes" id="UP001484097"/>
    </source>
</evidence>
<comment type="caution">
    <text evidence="1">The sequence shown here is derived from an EMBL/GenBank/DDBJ whole genome shotgun (WGS) entry which is preliminary data.</text>
</comment>
<dbReference type="RefSeq" id="WP_347921480.1">
    <property type="nucleotide sequence ID" value="NZ_JBDXMX010000006.1"/>
</dbReference>
<keyword evidence="2" id="KW-1185">Reference proteome</keyword>
<proteinExistence type="predicted"/>
<sequence>MTVDVRSTATDEKIDVLTKRVWERRLVDFGGAEEAWVDEHVAAGLPDVGAAAYQRRADEAMAVLREIEELRSGPFSTRGRESLDVLEYQSRTTVQMAELREYEAPATSDSSPWGELLDRARTPVNTLEDADAYLQQLADIPRYLAQVVENMRHGLRRGFGPARISMAGRDAIVRTVAEDEPGNPYRAVLRSLPAWLGQEQVLSRQNQADGLVEDGVIPAFRDLQAFLTGEYLPGLPEQISSVERYGRDYYNKQVYRHCALEIEAEDIHERGLAAVEGILEEMRTISRRVGYGEDLQALFAFMRSAPQFYARTPQDLLNEAAWEAKMFDGVVHQYFGTVPRTRFRIAEPAPDLAPYYTFGRGGLGLYTLNTYPLDQRPLYSLPALTLHEAAPGHTFQVSLALENPELPEFRKKSYISSYGEGWALYCERLGVEMGMYRTDFELLGMLSFQMWRAVRMVIDPGLHALGWTREQAIQYLYDHTAIGEHEVTTEVDRYIAWPGQAPSYALGQATIERLRAEAESALGADFWLPEFHDQILARGCVPLATLQDSIGAWIAGHETTEETTP</sequence>
<gene>
    <name evidence="1" type="ORF">ABDK96_13840</name>
</gene>
<name>A0ABV0IKS3_9MICC</name>
<dbReference type="EMBL" id="JBDXMX010000006">
    <property type="protein sequence ID" value="MEO9248763.1"/>
    <property type="molecule type" value="Genomic_DNA"/>
</dbReference>
<protein>
    <submittedName>
        <fullName evidence="1">DUF885 domain-containing protein</fullName>
    </submittedName>
</protein>
<dbReference type="InterPro" id="IPR010281">
    <property type="entry name" value="DUF885"/>
</dbReference>
<dbReference type="PANTHER" id="PTHR33361">
    <property type="entry name" value="GLR0591 PROTEIN"/>
    <property type="match status" value="1"/>
</dbReference>
<dbReference type="PANTHER" id="PTHR33361:SF2">
    <property type="entry name" value="DUF885 DOMAIN-CONTAINING PROTEIN"/>
    <property type="match status" value="1"/>
</dbReference>
<dbReference type="Pfam" id="PF05960">
    <property type="entry name" value="DUF885"/>
    <property type="match status" value="1"/>
</dbReference>
<dbReference type="Proteomes" id="UP001484097">
    <property type="component" value="Unassembled WGS sequence"/>
</dbReference>
<organism evidence="1 2">
    <name type="scientific">Citricoccus nitrophenolicus</name>
    <dbReference type="NCBI Taxonomy" id="863575"/>
    <lineage>
        <taxon>Bacteria</taxon>
        <taxon>Bacillati</taxon>
        <taxon>Actinomycetota</taxon>
        <taxon>Actinomycetes</taxon>
        <taxon>Micrococcales</taxon>
        <taxon>Micrococcaceae</taxon>
        <taxon>Citricoccus</taxon>
    </lineage>
</organism>
<reference evidence="1 2" key="1">
    <citation type="submission" date="2024-05" db="EMBL/GenBank/DDBJ databases">
        <authorList>
            <person name="Yi C."/>
        </authorList>
    </citation>
    <scope>NUCLEOTIDE SEQUENCE [LARGE SCALE GENOMIC DNA]</scope>
    <source>
        <strain evidence="1 2">XS13</strain>
    </source>
</reference>
<evidence type="ECO:0000313" key="1">
    <source>
        <dbReference type="EMBL" id="MEO9248763.1"/>
    </source>
</evidence>
<accession>A0ABV0IKS3</accession>